<dbReference type="InterPro" id="IPR013106">
    <property type="entry name" value="Ig_V-set"/>
</dbReference>
<evidence type="ECO:0000313" key="16">
    <source>
        <dbReference type="EMBL" id="ERE87360.1"/>
    </source>
</evidence>
<dbReference type="GO" id="GO:0050852">
    <property type="term" value="P:T cell receptor signaling pathway"/>
    <property type="evidence" value="ECO:0007669"/>
    <property type="project" value="TreeGrafter"/>
</dbReference>
<dbReference type="FunFam" id="2.60.40.10:FF:000088">
    <property type="entry name" value="Butyrophilin subfamily 1 member A1"/>
    <property type="match status" value="1"/>
</dbReference>
<sequence>MLGDLGWPEAFLVKHETAQVVAKKLLEDILPSSEDMENCCKNSLLSQLTCLFVLEQLLTCVSTREFTVSGPSDPIVVAPGGEAVLPCFLSPARSVENVEELRWFRNRFSEAVFVYRNQQEQKEEQRAEYAGRTCLVKDQFHEGKAAVHIRNVQESDSGIYVCFFKQGVFYDEAILELKVAAMGSVPEVHIQGPEDGGVCVVCRASGWYPKPQVQWRDSRGETLPASSETHTEDAEGVFSMESSLVVRDSSLGNVTCSAFNPILDQEKAMSMVIPEPFFPQTSPWMLAFAIAMPVMGLLVLASCCFLVKERHARLQLRQEREKLLCELEESQEDILKSTSTLQEELDRRKAAYMAAWRKAQLYADWRKEHFQAWSVTLDPDSAHPLLAISQDRVHVTLMDTTMCLDGLFCVLGMEGISSGRCYWEVKIKNGDSSKWILGACREDVDRKGLYFESPDKGFWTVGRSSSGYWAYINTGRASLSFRQTPQSVGVFVDYSEGDISFYNMSDLSHIFSFHEASFSGTLHPYLRIKSGTVWMILSSIAQGCDGEKWEERRSSKGRSGKRRKNGKKSFLFPLKQSLNSPGEGLTPGSKGVHSPPGEASPFLPHPVTLDSHSADTVSKLSV</sequence>
<dbReference type="Gene3D" id="2.60.120.920">
    <property type="match status" value="1"/>
</dbReference>
<dbReference type="SMART" id="SM00449">
    <property type="entry name" value="SPRY"/>
    <property type="match status" value="1"/>
</dbReference>
<reference evidence="17" key="1">
    <citation type="journal article" date="2013" name="Nat. Biotechnol.">
        <title>Chinese hamster genome sequenced from sorted chromosomes.</title>
        <authorList>
            <person name="Brinkrolf K."/>
            <person name="Rupp O."/>
            <person name="Laux H."/>
            <person name="Kollin F."/>
            <person name="Ernst W."/>
            <person name="Linke B."/>
            <person name="Kofler R."/>
            <person name="Romand S."/>
            <person name="Hesse F."/>
            <person name="Budach W.E."/>
            <person name="Galosy S."/>
            <person name="Muller D."/>
            <person name="Noll T."/>
            <person name="Wienberg J."/>
            <person name="Jostock T."/>
            <person name="Leonard M."/>
            <person name="Grillari J."/>
            <person name="Tauch A."/>
            <person name="Goesmann A."/>
            <person name="Helk B."/>
            <person name="Mott J.E."/>
            <person name="Puhler A."/>
            <person name="Borth N."/>
        </authorList>
    </citation>
    <scope>NUCLEOTIDE SEQUENCE [LARGE SCALE GENOMIC DNA]</scope>
    <source>
        <strain evidence="17">17A/GY</strain>
    </source>
</reference>
<feature type="compositionally biased region" description="Basic residues" evidence="12">
    <location>
        <begin position="555"/>
        <end position="567"/>
    </location>
</feature>
<comment type="similarity">
    <text evidence="2">Belongs to the immunoglobulin superfamily. BTN/MOG family.</text>
</comment>
<dbReference type="SUPFAM" id="SSF48726">
    <property type="entry name" value="Immunoglobulin"/>
    <property type="match status" value="2"/>
</dbReference>
<keyword evidence="4" id="KW-0479">Metal-binding</keyword>
<dbReference type="GO" id="GO:0009897">
    <property type="term" value="C:external side of plasma membrane"/>
    <property type="evidence" value="ECO:0007669"/>
    <property type="project" value="TreeGrafter"/>
</dbReference>
<evidence type="ECO:0000313" key="17">
    <source>
        <dbReference type="Proteomes" id="UP000030759"/>
    </source>
</evidence>
<dbReference type="InterPro" id="IPR036179">
    <property type="entry name" value="Ig-like_dom_sf"/>
</dbReference>
<feature type="transmembrane region" description="Helical" evidence="13">
    <location>
        <begin position="284"/>
        <end position="307"/>
    </location>
</feature>
<dbReference type="PANTHER" id="PTHR24100">
    <property type="entry name" value="BUTYROPHILIN"/>
    <property type="match status" value="1"/>
</dbReference>
<dbReference type="InterPro" id="IPR013320">
    <property type="entry name" value="ConA-like_dom_sf"/>
</dbReference>
<keyword evidence="8 13" id="KW-1133">Transmembrane helix</keyword>
<dbReference type="InterPro" id="IPR053896">
    <property type="entry name" value="BTN3A2-like_Ig-C"/>
</dbReference>
<dbReference type="InterPro" id="IPR007110">
    <property type="entry name" value="Ig-like_dom"/>
</dbReference>
<gene>
    <name evidence="16" type="ORF">H671_1g3848</name>
</gene>
<dbReference type="InterPro" id="IPR050504">
    <property type="entry name" value="IgSF_BTN/MOG"/>
</dbReference>
<keyword evidence="11" id="KW-0393">Immunoglobulin domain</keyword>
<evidence type="ECO:0000256" key="6">
    <source>
        <dbReference type="ARBA" id="ARBA00022771"/>
    </source>
</evidence>
<dbReference type="PROSITE" id="PS50835">
    <property type="entry name" value="IG_LIKE"/>
    <property type="match status" value="2"/>
</dbReference>
<feature type="compositionally biased region" description="Polar residues" evidence="12">
    <location>
        <begin position="610"/>
        <end position="622"/>
    </location>
</feature>
<dbReference type="PROSITE" id="PS50188">
    <property type="entry name" value="B302_SPRY"/>
    <property type="match status" value="1"/>
</dbReference>
<dbReference type="SUPFAM" id="SSF49899">
    <property type="entry name" value="Concanavalin A-like lectins/glucanases"/>
    <property type="match status" value="1"/>
</dbReference>
<keyword evidence="7" id="KW-0862">Zinc</keyword>
<evidence type="ECO:0000259" key="15">
    <source>
        <dbReference type="PROSITE" id="PS50835"/>
    </source>
</evidence>
<dbReference type="EMBL" id="KE667131">
    <property type="protein sequence ID" value="ERE87360.1"/>
    <property type="molecule type" value="Genomic_DNA"/>
</dbReference>
<comment type="subcellular location">
    <subcellularLocation>
        <location evidence="1">Membrane</location>
        <topology evidence="1">Single-pass type I membrane protein</topology>
    </subcellularLocation>
</comment>
<dbReference type="GO" id="GO:0008270">
    <property type="term" value="F:zinc ion binding"/>
    <property type="evidence" value="ECO:0007669"/>
    <property type="project" value="UniProtKB-KW"/>
</dbReference>
<dbReference type="SMART" id="SM00406">
    <property type="entry name" value="IGv"/>
    <property type="match status" value="1"/>
</dbReference>
<feature type="region of interest" description="Disordered" evidence="12">
    <location>
        <begin position="550"/>
        <end position="622"/>
    </location>
</feature>
<dbReference type="GO" id="GO:0005102">
    <property type="term" value="F:signaling receptor binding"/>
    <property type="evidence" value="ECO:0007669"/>
    <property type="project" value="TreeGrafter"/>
</dbReference>
<name>A0A098KXG6_CRIGR</name>
<evidence type="ECO:0000256" key="10">
    <source>
        <dbReference type="ARBA" id="ARBA00023157"/>
    </source>
</evidence>
<dbReference type="CDD" id="cd13733">
    <property type="entry name" value="SPRY_PRY_C-I_1"/>
    <property type="match status" value="1"/>
</dbReference>
<dbReference type="Gene3D" id="2.60.40.10">
    <property type="entry name" value="Immunoglobulins"/>
    <property type="match status" value="2"/>
</dbReference>
<dbReference type="FunFam" id="2.60.40.10:FF:000208">
    <property type="entry name" value="Butyrophilin subfamily 1 member A1"/>
    <property type="match status" value="1"/>
</dbReference>
<dbReference type="GO" id="GO:0005737">
    <property type="term" value="C:cytoplasm"/>
    <property type="evidence" value="ECO:0007669"/>
    <property type="project" value="UniProtKB-ARBA"/>
</dbReference>
<dbReference type="Proteomes" id="UP000030759">
    <property type="component" value="Unassembled WGS sequence"/>
</dbReference>
<dbReference type="InterPro" id="IPR003879">
    <property type="entry name" value="Butyrophylin_SPRY"/>
</dbReference>
<keyword evidence="5" id="KW-0732">Signal</keyword>
<keyword evidence="9 13" id="KW-0472">Membrane</keyword>
<feature type="domain" description="B30.2/SPRY" evidence="14">
    <location>
        <begin position="355"/>
        <end position="544"/>
    </location>
</feature>
<proteinExistence type="inferred from homology"/>
<dbReference type="SMART" id="SM00409">
    <property type="entry name" value="IG"/>
    <property type="match status" value="1"/>
</dbReference>
<evidence type="ECO:0000256" key="4">
    <source>
        <dbReference type="ARBA" id="ARBA00022723"/>
    </source>
</evidence>
<evidence type="ECO:0000256" key="5">
    <source>
        <dbReference type="ARBA" id="ARBA00022729"/>
    </source>
</evidence>
<dbReference type="InterPro" id="IPR003877">
    <property type="entry name" value="SPRY_dom"/>
</dbReference>
<evidence type="ECO:0000256" key="7">
    <source>
        <dbReference type="ARBA" id="ARBA00022833"/>
    </source>
</evidence>
<organism evidence="16 17">
    <name type="scientific">Cricetulus griseus</name>
    <name type="common">Chinese hamster</name>
    <name type="synonym">Cricetulus barabensis griseus</name>
    <dbReference type="NCBI Taxonomy" id="10029"/>
    <lineage>
        <taxon>Eukaryota</taxon>
        <taxon>Metazoa</taxon>
        <taxon>Chordata</taxon>
        <taxon>Craniata</taxon>
        <taxon>Vertebrata</taxon>
        <taxon>Euteleostomi</taxon>
        <taxon>Mammalia</taxon>
        <taxon>Eutheria</taxon>
        <taxon>Euarchontoglires</taxon>
        <taxon>Glires</taxon>
        <taxon>Rodentia</taxon>
        <taxon>Myomorpha</taxon>
        <taxon>Muroidea</taxon>
        <taxon>Cricetidae</taxon>
        <taxon>Cricetinae</taxon>
        <taxon>Cricetulus</taxon>
    </lineage>
</organism>
<dbReference type="InterPro" id="IPR003599">
    <property type="entry name" value="Ig_sub"/>
</dbReference>
<evidence type="ECO:0000259" key="14">
    <source>
        <dbReference type="PROSITE" id="PS50188"/>
    </source>
</evidence>
<dbReference type="Pfam" id="PF22705">
    <property type="entry name" value="C2-set_3"/>
    <property type="match status" value="1"/>
</dbReference>
<dbReference type="FunFam" id="2.60.120.920:FF:000040">
    <property type="entry name" value="Ret finger protein-like 4A"/>
    <property type="match status" value="1"/>
</dbReference>
<dbReference type="GO" id="GO:0001817">
    <property type="term" value="P:regulation of cytokine production"/>
    <property type="evidence" value="ECO:0007669"/>
    <property type="project" value="TreeGrafter"/>
</dbReference>
<dbReference type="InterPro" id="IPR001870">
    <property type="entry name" value="B30.2/SPRY"/>
</dbReference>
<evidence type="ECO:0000256" key="9">
    <source>
        <dbReference type="ARBA" id="ARBA00023136"/>
    </source>
</evidence>
<evidence type="ECO:0000256" key="2">
    <source>
        <dbReference type="ARBA" id="ARBA00007591"/>
    </source>
</evidence>
<dbReference type="CDD" id="cd05713">
    <property type="entry name" value="IgV_MOG_like"/>
    <property type="match status" value="1"/>
</dbReference>
<evidence type="ECO:0000256" key="13">
    <source>
        <dbReference type="SAM" id="Phobius"/>
    </source>
</evidence>
<accession>A0A098KXG6</accession>
<evidence type="ECO:0000256" key="8">
    <source>
        <dbReference type="ARBA" id="ARBA00022989"/>
    </source>
</evidence>
<dbReference type="PANTHER" id="PTHR24100:SF64">
    <property type="entry name" value="BUTYROPHILIN, SUBFAMILY 3, MEMBER A3-RELATED"/>
    <property type="match status" value="1"/>
</dbReference>
<feature type="domain" description="Ig-like" evidence="15">
    <location>
        <begin position="71"/>
        <end position="162"/>
    </location>
</feature>
<dbReference type="PRINTS" id="PR01407">
    <property type="entry name" value="BUTYPHLNCDUF"/>
</dbReference>
<dbReference type="Pfam" id="PF07686">
    <property type="entry name" value="V-set"/>
    <property type="match status" value="1"/>
</dbReference>
<dbReference type="AlphaFoldDB" id="A0A098KXG6"/>
<dbReference type="Pfam" id="PF00622">
    <property type="entry name" value="SPRY"/>
    <property type="match status" value="1"/>
</dbReference>
<evidence type="ECO:0000256" key="1">
    <source>
        <dbReference type="ARBA" id="ARBA00004479"/>
    </source>
</evidence>
<protein>
    <submittedName>
        <fullName evidence="16">Butyrophilin subfamily 3 member A3-like protein</fullName>
    </submittedName>
</protein>
<evidence type="ECO:0000256" key="11">
    <source>
        <dbReference type="ARBA" id="ARBA00023319"/>
    </source>
</evidence>
<evidence type="ECO:0000256" key="12">
    <source>
        <dbReference type="SAM" id="MobiDB-lite"/>
    </source>
</evidence>
<keyword evidence="10" id="KW-1015">Disulfide bond</keyword>
<keyword evidence="6" id="KW-0863">Zinc-finger</keyword>
<dbReference type="InterPro" id="IPR043136">
    <property type="entry name" value="B30.2/SPRY_sf"/>
</dbReference>
<feature type="domain" description="Ig-like" evidence="15">
    <location>
        <begin position="186"/>
        <end position="270"/>
    </location>
</feature>
<keyword evidence="3 13" id="KW-0812">Transmembrane</keyword>
<evidence type="ECO:0000256" key="3">
    <source>
        <dbReference type="ARBA" id="ARBA00022692"/>
    </source>
</evidence>
<dbReference type="InterPro" id="IPR013783">
    <property type="entry name" value="Ig-like_fold"/>
</dbReference>